<accession>A0A834IKL0</accession>
<evidence type="ECO:0000313" key="1">
    <source>
        <dbReference type="EMBL" id="KAF7281076.1"/>
    </source>
</evidence>
<name>A0A834IKL0_RHYFE</name>
<comment type="caution">
    <text evidence="1">The sequence shown here is derived from an EMBL/GenBank/DDBJ whole genome shotgun (WGS) entry which is preliminary data.</text>
</comment>
<dbReference type="Proteomes" id="UP000625711">
    <property type="component" value="Unassembled WGS sequence"/>
</dbReference>
<dbReference type="EMBL" id="JAACXV010000260">
    <property type="protein sequence ID" value="KAF7281076.1"/>
    <property type="molecule type" value="Genomic_DNA"/>
</dbReference>
<protein>
    <submittedName>
        <fullName evidence="1">Uncharacterized protein</fullName>
    </submittedName>
</protein>
<keyword evidence="2" id="KW-1185">Reference proteome</keyword>
<reference evidence="1" key="1">
    <citation type="submission" date="2020-08" db="EMBL/GenBank/DDBJ databases">
        <title>Genome sequencing and assembly of the red palm weevil Rhynchophorus ferrugineus.</title>
        <authorList>
            <person name="Dias G.B."/>
            <person name="Bergman C.M."/>
            <person name="Manee M."/>
        </authorList>
    </citation>
    <scope>NUCLEOTIDE SEQUENCE</scope>
    <source>
        <strain evidence="1">AA-2017</strain>
        <tissue evidence="1">Whole larva</tissue>
    </source>
</reference>
<proteinExistence type="predicted"/>
<organism evidence="1 2">
    <name type="scientific">Rhynchophorus ferrugineus</name>
    <name type="common">Red palm weevil</name>
    <name type="synonym">Curculio ferrugineus</name>
    <dbReference type="NCBI Taxonomy" id="354439"/>
    <lineage>
        <taxon>Eukaryota</taxon>
        <taxon>Metazoa</taxon>
        <taxon>Ecdysozoa</taxon>
        <taxon>Arthropoda</taxon>
        <taxon>Hexapoda</taxon>
        <taxon>Insecta</taxon>
        <taxon>Pterygota</taxon>
        <taxon>Neoptera</taxon>
        <taxon>Endopterygota</taxon>
        <taxon>Coleoptera</taxon>
        <taxon>Polyphaga</taxon>
        <taxon>Cucujiformia</taxon>
        <taxon>Curculionidae</taxon>
        <taxon>Dryophthorinae</taxon>
        <taxon>Rhynchophorus</taxon>
    </lineage>
</organism>
<sequence>MQITFNLRNGAPACSEISALISFLAAAGGAAARRGALYVTSLSAYPRRSASKSVEEPTGRDATEVTVVWGGGAFEEERGTVLHRVGVVGMIFAPHVEHRATIRRW</sequence>
<dbReference type="AlphaFoldDB" id="A0A834IKL0"/>
<gene>
    <name evidence="1" type="ORF">GWI33_005187</name>
</gene>
<evidence type="ECO:0000313" key="2">
    <source>
        <dbReference type="Proteomes" id="UP000625711"/>
    </source>
</evidence>